<sequence length="48" mass="5368">MARLYSQALPVDHPYRFLPSWMPYSIAKGFSALVRVVNRCGGDNPASQ</sequence>
<dbReference type="EMBL" id="JALKCH010000002">
    <property type="protein sequence ID" value="MCK0195988.1"/>
    <property type="molecule type" value="Genomic_DNA"/>
</dbReference>
<accession>A0ABT0D7R1</accession>
<dbReference type="RefSeq" id="WP_247026579.1">
    <property type="nucleotide sequence ID" value="NZ_JALKCH010000002.1"/>
</dbReference>
<evidence type="ECO:0000313" key="2">
    <source>
        <dbReference type="Proteomes" id="UP001203284"/>
    </source>
</evidence>
<comment type="caution">
    <text evidence="1">The sequence shown here is derived from an EMBL/GenBank/DDBJ whole genome shotgun (WGS) entry which is preliminary data.</text>
</comment>
<name>A0ABT0D7R1_9HYPH</name>
<organism evidence="1 2">
    <name type="scientific">Ancylobacter crimeensis</name>
    <dbReference type="NCBI Taxonomy" id="2579147"/>
    <lineage>
        <taxon>Bacteria</taxon>
        <taxon>Pseudomonadati</taxon>
        <taxon>Pseudomonadota</taxon>
        <taxon>Alphaproteobacteria</taxon>
        <taxon>Hyphomicrobiales</taxon>
        <taxon>Xanthobacteraceae</taxon>
        <taxon>Ancylobacter</taxon>
    </lineage>
</organism>
<evidence type="ECO:0000313" key="1">
    <source>
        <dbReference type="EMBL" id="MCK0195988.1"/>
    </source>
</evidence>
<proteinExistence type="predicted"/>
<gene>
    <name evidence="1" type="ORF">MWN34_03585</name>
</gene>
<protein>
    <submittedName>
        <fullName evidence="1">Uncharacterized protein</fullName>
    </submittedName>
</protein>
<dbReference type="Proteomes" id="UP001203284">
    <property type="component" value="Unassembled WGS sequence"/>
</dbReference>
<keyword evidence="2" id="KW-1185">Reference proteome</keyword>
<reference evidence="1 2" key="1">
    <citation type="submission" date="2022-04" db="EMBL/GenBank/DDBJ databases">
        <authorList>
            <person name="Grouzdev D.S."/>
            <person name="Pantiukh K.S."/>
            <person name="Krutkina M.S."/>
        </authorList>
    </citation>
    <scope>NUCLEOTIDE SEQUENCE [LARGE SCALE GENOMIC DNA]</scope>
    <source>
        <strain evidence="1 2">6x-1</strain>
    </source>
</reference>